<dbReference type="EMBL" id="BRPJ01000030">
    <property type="protein sequence ID" value="GLB29675.1"/>
    <property type="molecule type" value="Genomic_DNA"/>
</dbReference>
<dbReference type="Proteomes" id="UP001419084">
    <property type="component" value="Unassembled WGS sequence"/>
</dbReference>
<organism evidence="1 2">
    <name type="scientific">Lacrimispora amygdalina</name>
    <dbReference type="NCBI Taxonomy" id="253257"/>
    <lineage>
        <taxon>Bacteria</taxon>
        <taxon>Bacillati</taxon>
        <taxon>Bacillota</taxon>
        <taxon>Clostridia</taxon>
        <taxon>Lachnospirales</taxon>
        <taxon>Lachnospiraceae</taxon>
        <taxon>Lacrimispora</taxon>
    </lineage>
</organism>
<accession>A0ABQ5M576</accession>
<sequence>MNTLRYDGTLYKKYKMETVFEVITQFAAANCLTVEIDQNYIEVFFPLESEGIFFRFEGSTLLLVTTKHDVLENRSERLIYELLHHLKKYFSRFDVDDDYGIWANLLYEKYPTHIPLRELTKEEGALLHYIDYEGCTDSFQVLFGIISLYIGHLTPQTSHEKAKDNPINWYYLAERSLFADMMPIWVEGVIETWIYTSMEYKSKGAVKEILGVVSPTRVVNPNDMSPLQRKVHKEMFDIAWGISTRIVDFYGGTTGKKMVDILRFYDYEEEIFNKKTGSSINKDPEMILRFVLSCLNFYGYHIIEKPRLPKEKMVVREILYDDMV</sequence>
<proteinExistence type="predicted"/>
<evidence type="ECO:0000313" key="1">
    <source>
        <dbReference type="EMBL" id="GLB29675.1"/>
    </source>
</evidence>
<comment type="caution">
    <text evidence="1">The sequence shown here is derived from an EMBL/GenBank/DDBJ whole genome shotgun (WGS) entry which is preliminary data.</text>
</comment>
<reference evidence="1 2" key="1">
    <citation type="journal article" date="2024" name="Int. J. Syst. Evol. Microbiol.">
        <title>Lacrimispora brassicae sp. nov. isolated from fermented cabbage, and proposal of Clostridium indicum Gundawar et al. 2019 and Clostridium methoxybenzovorans Mechichi et al. 1999 as heterotypic synonyms of Lacrimispora amygdalina (Parshina et al. 2003) Haas and Blanchard 2020 and Lacrimispora indolis (McClung and McCoy 1957) Haas and Blanchard 2020, respectively.</title>
        <authorList>
            <person name="Kobayashi H."/>
            <person name="Tanizawa Y."/>
            <person name="Sakamoto M."/>
            <person name="Ohkuma M."/>
            <person name="Tohno M."/>
        </authorList>
    </citation>
    <scope>NUCLEOTIDE SEQUENCE [LARGE SCALE GENOMIC DNA]</scope>
    <source>
        <strain evidence="1 2">DSM 12857</strain>
    </source>
</reference>
<evidence type="ECO:0000313" key="2">
    <source>
        <dbReference type="Proteomes" id="UP001419084"/>
    </source>
</evidence>
<name>A0ABQ5M576_9FIRM</name>
<keyword evidence="2" id="KW-1185">Reference proteome</keyword>
<gene>
    <name evidence="1" type="ORF">LAD12857_15980</name>
</gene>
<dbReference type="RefSeq" id="WP_346065002.1">
    <property type="nucleotide sequence ID" value="NZ_BRPJ01000030.1"/>
</dbReference>
<protein>
    <submittedName>
        <fullName evidence="1">Uncharacterized protein</fullName>
    </submittedName>
</protein>